<sequence>MWLITQLAKLPALSRRDDGMSTAEYAVGTIAAAAFGIVLYQVVSSGAVSDALQGLVERALEGDM</sequence>
<evidence type="ECO:0000313" key="3">
    <source>
        <dbReference type="Proteomes" id="UP001183246"/>
    </source>
</evidence>
<accession>A0ABU2MJW1</accession>
<dbReference type="InterPro" id="IPR025338">
    <property type="entry name" value="DUF4244"/>
</dbReference>
<dbReference type="RefSeq" id="WP_311703021.1">
    <property type="nucleotide sequence ID" value="NZ_JAVREL010000002.1"/>
</dbReference>
<protein>
    <submittedName>
        <fullName evidence="2">DUF4244 domain-containing protein</fullName>
    </submittedName>
</protein>
<dbReference type="EMBL" id="JAVREL010000002">
    <property type="protein sequence ID" value="MDT0341882.1"/>
    <property type="molecule type" value="Genomic_DNA"/>
</dbReference>
<feature type="transmembrane region" description="Helical" evidence="1">
    <location>
        <begin position="25"/>
        <end position="43"/>
    </location>
</feature>
<keyword evidence="1" id="KW-0812">Transmembrane</keyword>
<proteinExistence type="predicted"/>
<evidence type="ECO:0000313" key="2">
    <source>
        <dbReference type="EMBL" id="MDT0341882.1"/>
    </source>
</evidence>
<comment type="caution">
    <text evidence="2">The sequence shown here is derived from an EMBL/GenBank/DDBJ whole genome shotgun (WGS) entry which is preliminary data.</text>
</comment>
<name>A0ABU2MJW1_9ACTN</name>
<organism evidence="2 3">
    <name type="scientific">Streptomyces litchfieldiae</name>
    <dbReference type="NCBI Taxonomy" id="3075543"/>
    <lineage>
        <taxon>Bacteria</taxon>
        <taxon>Bacillati</taxon>
        <taxon>Actinomycetota</taxon>
        <taxon>Actinomycetes</taxon>
        <taxon>Kitasatosporales</taxon>
        <taxon>Streptomycetaceae</taxon>
        <taxon>Streptomyces</taxon>
    </lineage>
</organism>
<keyword evidence="1" id="KW-0472">Membrane</keyword>
<keyword evidence="3" id="KW-1185">Reference proteome</keyword>
<dbReference type="Proteomes" id="UP001183246">
    <property type="component" value="Unassembled WGS sequence"/>
</dbReference>
<dbReference type="Pfam" id="PF14029">
    <property type="entry name" value="DUF4244"/>
    <property type="match status" value="1"/>
</dbReference>
<reference evidence="3" key="1">
    <citation type="submission" date="2023-07" db="EMBL/GenBank/DDBJ databases">
        <title>30 novel species of actinomycetes from the DSMZ collection.</title>
        <authorList>
            <person name="Nouioui I."/>
        </authorList>
    </citation>
    <scope>NUCLEOTIDE SEQUENCE [LARGE SCALE GENOMIC DNA]</scope>
    <source>
        <strain evidence="3">DSM 44938</strain>
    </source>
</reference>
<gene>
    <name evidence="2" type="ORF">RM590_04385</name>
</gene>
<evidence type="ECO:0000256" key="1">
    <source>
        <dbReference type="SAM" id="Phobius"/>
    </source>
</evidence>
<keyword evidence="1" id="KW-1133">Transmembrane helix</keyword>